<dbReference type="SMART" id="SM00271">
    <property type="entry name" value="DnaJ"/>
    <property type="match status" value="1"/>
</dbReference>
<dbReference type="CDD" id="cd07316">
    <property type="entry name" value="terB_like_DjlA"/>
    <property type="match status" value="1"/>
</dbReference>
<sequence length="236" mass="26159">MLMSLWTTLLESGRRLFDHGPDPDPAPGPDACAPDPNDIGFTAAVVGLGAKMAMADGQVTDREIMVFARVFRAPPEEAENVRRVFNLARQTVKGYESYARRIGRRYSHRPCLLEGVLDGLFQIAGADGVITQPELQYLRTVSDAFGFSEATFRRIRASHLGPDRDDPYHVLGVAHDAEFTDIRSAYRRLMADHHPDRIVQMGAPREFEGSVHAKAAAITAAYAQIRAERGLLVRQD</sequence>
<name>Q0C5A3_HYPNA</name>
<dbReference type="Pfam" id="PF00226">
    <property type="entry name" value="DnaJ"/>
    <property type="match status" value="1"/>
</dbReference>
<dbReference type="Pfam" id="PF05099">
    <property type="entry name" value="TerB"/>
    <property type="match status" value="1"/>
</dbReference>
<evidence type="ECO:0000259" key="1">
    <source>
        <dbReference type="PROSITE" id="PS50076"/>
    </source>
</evidence>
<dbReference type="AlphaFoldDB" id="Q0C5A3"/>
<evidence type="ECO:0000313" key="2">
    <source>
        <dbReference type="EMBL" id="ABI76249.1"/>
    </source>
</evidence>
<gene>
    <name evidence="2" type="ordered locus">HNE_0360</name>
</gene>
<dbReference type="HOGENOM" id="CLU_066221_0_0_5"/>
<dbReference type="Gene3D" id="1.10.287.110">
    <property type="entry name" value="DnaJ domain"/>
    <property type="match status" value="1"/>
</dbReference>
<dbReference type="InterPro" id="IPR007791">
    <property type="entry name" value="DjlA_N"/>
</dbReference>
<dbReference type="EMBL" id="CP000158">
    <property type="protein sequence ID" value="ABI76249.1"/>
    <property type="molecule type" value="Genomic_DNA"/>
</dbReference>
<dbReference type="InterPro" id="IPR036869">
    <property type="entry name" value="J_dom_sf"/>
</dbReference>
<dbReference type="STRING" id="228405.HNE_0360"/>
<dbReference type="CDD" id="cd06257">
    <property type="entry name" value="DnaJ"/>
    <property type="match status" value="1"/>
</dbReference>
<keyword evidence="3" id="KW-1185">Reference proteome</keyword>
<dbReference type="InterPro" id="IPR029024">
    <property type="entry name" value="TerB-like"/>
</dbReference>
<dbReference type="Proteomes" id="UP000001959">
    <property type="component" value="Chromosome"/>
</dbReference>
<evidence type="ECO:0000313" key="3">
    <source>
        <dbReference type="Proteomes" id="UP000001959"/>
    </source>
</evidence>
<accession>Q0C5A3</accession>
<feature type="domain" description="J" evidence="1">
    <location>
        <begin position="166"/>
        <end position="236"/>
    </location>
</feature>
<dbReference type="PROSITE" id="PS50076">
    <property type="entry name" value="DNAJ_2"/>
    <property type="match status" value="1"/>
</dbReference>
<reference evidence="2 3" key="1">
    <citation type="journal article" date="2006" name="J. Bacteriol.">
        <title>Comparative genomic evidence for a close relationship between the dimorphic prosthecate bacteria Hyphomonas neptunium and Caulobacter crescentus.</title>
        <authorList>
            <person name="Badger J.H."/>
            <person name="Hoover T.R."/>
            <person name="Brun Y.V."/>
            <person name="Weiner R.M."/>
            <person name="Laub M.T."/>
            <person name="Alexandre G."/>
            <person name="Mrazek J."/>
            <person name="Ren Q."/>
            <person name="Paulsen I.T."/>
            <person name="Nelson K.E."/>
            <person name="Khouri H.M."/>
            <person name="Radune D."/>
            <person name="Sosa J."/>
            <person name="Dodson R.J."/>
            <person name="Sullivan S.A."/>
            <person name="Rosovitz M.J."/>
            <person name="Madupu R."/>
            <person name="Brinkac L.M."/>
            <person name="Durkin A.S."/>
            <person name="Daugherty S.C."/>
            <person name="Kothari S.P."/>
            <person name="Giglio M.G."/>
            <person name="Zhou L."/>
            <person name="Haft D.H."/>
            <person name="Selengut J.D."/>
            <person name="Davidsen T.M."/>
            <person name="Yang Q."/>
            <person name="Zafar N."/>
            <person name="Ward N.L."/>
        </authorList>
    </citation>
    <scope>NUCLEOTIDE SEQUENCE [LARGE SCALE GENOMIC DNA]</scope>
    <source>
        <strain evidence="2 3">ATCC 15444</strain>
    </source>
</reference>
<dbReference type="Gene3D" id="1.10.3680.10">
    <property type="entry name" value="TerB-like"/>
    <property type="match status" value="1"/>
</dbReference>
<proteinExistence type="predicted"/>
<protein>
    <submittedName>
        <fullName evidence="2">Molecular chaperone, DnaJ family</fullName>
    </submittedName>
</protein>
<organism evidence="2 3">
    <name type="scientific">Hyphomonas neptunium (strain ATCC 15444)</name>
    <dbReference type="NCBI Taxonomy" id="228405"/>
    <lineage>
        <taxon>Bacteria</taxon>
        <taxon>Pseudomonadati</taxon>
        <taxon>Pseudomonadota</taxon>
        <taxon>Alphaproteobacteria</taxon>
        <taxon>Hyphomonadales</taxon>
        <taxon>Hyphomonadaceae</taxon>
        <taxon>Hyphomonas</taxon>
    </lineage>
</organism>
<dbReference type="eggNOG" id="COG1076">
    <property type="taxonomic scope" value="Bacteria"/>
</dbReference>
<dbReference type="SUPFAM" id="SSF46565">
    <property type="entry name" value="Chaperone J-domain"/>
    <property type="match status" value="1"/>
</dbReference>
<dbReference type="InterPro" id="IPR001623">
    <property type="entry name" value="DnaJ_domain"/>
</dbReference>
<dbReference type="KEGG" id="hne:HNE_0360"/>
<dbReference type="SUPFAM" id="SSF158682">
    <property type="entry name" value="TerB-like"/>
    <property type="match status" value="1"/>
</dbReference>